<dbReference type="GO" id="GO:0020037">
    <property type="term" value="F:heme binding"/>
    <property type="evidence" value="ECO:0007669"/>
    <property type="project" value="InterPro"/>
</dbReference>
<dbReference type="GO" id="GO:0046872">
    <property type="term" value="F:metal ion binding"/>
    <property type="evidence" value="ECO:0007669"/>
    <property type="project" value="UniProtKB-KW"/>
</dbReference>
<comment type="caution">
    <text evidence="13">The sequence shown here is derived from an EMBL/GenBank/DDBJ whole genome shotgun (WGS) entry which is preliminary data.</text>
</comment>
<dbReference type="PROSITE" id="PS51007">
    <property type="entry name" value="CYTC"/>
    <property type="match status" value="1"/>
</dbReference>
<proteinExistence type="predicted"/>
<feature type="binding site" description="covalent" evidence="9">
    <location>
        <position position="68"/>
    </location>
    <ligand>
        <name>heme c</name>
        <dbReference type="ChEBI" id="CHEBI:61717"/>
    </ligand>
</feature>
<comment type="subcellular location">
    <subcellularLocation>
        <location evidence="1">Membrane</location>
    </subcellularLocation>
</comment>
<evidence type="ECO:0000256" key="6">
    <source>
        <dbReference type="ARBA" id="ARBA00022989"/>
    </source>
</evidence>
<keyword evidence="11" id="KW-0732">Signal</keyword>
<evidence type="ECO:0000259" key="12">
    <source>
        <dbReference type="PROSITE" id="PS51007"/>
    </source>
</evidence>
<organism evidence="13 14">
    <name type="scientific">Iodidimonas nitroreducens</name>
    <dbReference type="NCBI Taxonomy" id="1236968"/>
    <lineage>
        <taxon>Bacteria</taxon>
        <taxon>Pseudomonadati</taxon>
        <taxon>Pseudomonadota</taxon>
        <taxon>Alphaproteobacteria</taxon>
        <taxon>Iodidimonadales</taxon>
        <taxon>Iodidimonadaceae</taxon>
        <taxon>Iodidimonas</taxon>
    </lineage>
</organism>
<evidence type="ECO:0000256" key="11">
    <source>
        <dbReference type="SAM" id="SignalP"/>
    </source>
</evidence>
<accession>A0A5A7N9R4</accession>
<feature type="binding site" description="covalent" evidence="9">
    <location>
        <position position="188"/>
    </location>
    <ligand>
        <name>heme c</name>
        <dbReference type="ChEBI" id="CHEBI:61717"/>
    </ligand>
</feature>
<keyword evidence="5 9" id="KW-0479">Metal-binding</keyword>
<feature type="domain" description="Cytochrome c" evidence="12">
    <location>
        <begin position="52"/>
        <end position="204"/>
    </location>
</feature>
<evidence type="ECO:0000256" key="7">
    <source>
        <dbReference type="ARBA" id="ARBA00023004"/>
    </source>
</evidence>
<comment type="cofactor">
    <cofactor evidence="9">
        <name>heme c</name>
        <dbReference type="ChEBI" id="CHEBI:61717"/>
    </cofactor>
    <text evidence="9">Binds 1 heme c group covalently per subunit.</text>
</comment>
<evidence type="ECO:0000256" key="2">
    <source>
        <dbReference type="ARBA" id="ARBA00016165"/>
    </source>
</evidence>
<evidence type="ECO:0000256" key="5">
    <source>
        <dbReference type="ARBA" id="ARBA00022723"/>
    </source>
</evidence>
<dbReference type="InterPro" id="IPR036909">
    <property type="entry name" value="Cyt_c-like_dom_sf"/>
</dbReference>
<name>A0A5A7N9R4_9PROT</name>
<evidence type="ECO:0000256" key="4">
    <source>
        <dbReference type="ARBA" id="ARBA00022692"/>
    </source>
</evidence>
<dbReference type="PANTHER" id="PTHR10266">
    <property type="entry name" value="CYTOCHROME C1"/>
    <property type="match status" value="1"/>
</dbReference>
<feature type="signal peptide" evidence="11">
    <location>
        <begin position="1"/>
        <end position="28"/>
    </location>
</feature>
<reference evidence="13 14" key="1">
    <citation type="submission" date="2019-09" db="EMBL/GenBank/DDBJ databases">
        <title>NBRP : Genome information of microbial organism related human and environment.</title>
        <authorList>
            <person name="Hattori M."/>
            <person name="Oshima K."/>
            <person name="Inaba H."/>
            <person name="Suda W."/>
            <person name="Sakamoto M."/>
            <person name="Iino T."/>
            <person name="Kitahara M."/>
            <person name="Oshida Y."/>
            <person name="Iida T."/>
            <person name="Kudo T."/>
            <person name="Itoh T."/>
            <person name="Ohkuma M."/>
        </authorList>
    </citation>
    <scope>NUCLEOTIDE SEQUENCE [LARGE SCALE GENOMIC DNA]</scope>
    <source>
        <strain evidence="13 14">Q-1</strain>
    </source>
</reference>
<keyword evidence="7 9" id="KW-0408">Iron</keyword>
<evidence type="ECO:0000256" key="9">
    <source>
        <dbReference type="PIRSR" id="PIRSR602326-1"/>
    </source>
</evidence>
<keyword evidence="14" id="KW-1185">Reference proteome</keyword>
<dbReference type="InterPro" id="IPR009056">
    <property type="entry name" value="Cyt_c-like_dom"/>
</dbReference>
<dbReference type="GO" id="GO:0009055">
    <property type="term" value="F:electron transfer activity"/>
    <property type="evidence" value="ECO:0007669"/>
    <property type="project" value="InterPro"/>
</dbReference>
<dbReference type="PANTHER" id="PTHR10266:SF3">
    <property type="entry name" value="CYTOCHROME C1, HEME PROTEIN, MITOCHONDRIAL"/>
    <property type="match status" value="1"/>
</dbReference>
<dbReference type="AlphaFoldDB" id="A0A5A7N9R4"/>
<evidence type="ECO:0000256" key="3">
    <source>
        <dbReference type="ARBA" id="ARBA00022617"/>
    </source>
</evidence>
<dbReference type="Gene3D" id="1.20.5.100">
    <property type="entry name" value="Cytochrome c1, transmembrane anchor, C-terminal"/>
    <property type="match status" value="1"/>
</dbReference>
<dbReference type="Pfam" id="PF02167">
    <property type="entry name" value="Cytochrom_C1"/>
    <property type="match status" value="1"/>
</dbReference>
<keyword evidence="3 9" id="KW-0349">Heme</keyword>
<dbReference type="PRINTS" id="PR00603">
    <property type="entry name" value="CYTOCHROMEC1"/>
</dbReference>
<dbReference type="SUPFAM" id="SSF46626">
    <property type="entry name" value="Cytochrome c"/>
    <property type="match status" value="1"/>
</dbReference>
<feature type="binding site" description="covalent" evidence="9">
    <location>
        <position position="65"/>
    </location>
    <ligand>
        <name>heme c</name>
        <dbReference type="ChEBI" id="CHEBI:61717"/>
    </ligand>
</feature>
<evidence type="ECO:0000256" key="1">
    <source>
        <dbReference type="ARBA" id="ARBA00004370"/>
    </source>
</evidence>
<evidence type="ECO:0000256" key="8">
    <source>
        <dbReference type="ARBA" id="ARBA00023136"/>
    </source>
</evidence>
<feature type="binding site" description="covalent" evidence="9">
    <location>
        <position position="69"/>
    </location>
    <ligand>
        <name>heme c</name>
        <dbReference type="ChEBI" id="CHEBI:61717"/>
    </ligand>
</feature>
<evidence type="ECO:0000313" key="14">
    <source>
        <dbReference type="Proteomes" id="UP000324996"/>
    </source>
</evidence>
<dbReference type="GO" id="GO:0016020">
    <property type="term" value="C:membrane"/>
    <property type="evidence" value="ECO:0007669"/>
    <property type="project" value="UniProtKB-SubCell"/>
</dbReference>
<dbReference type="EMBL" id="BKCN01000006">
    <property type="protein sequence ID" value="GER03809.1"/>
    <property type="molecule type" value="Genomic_DNA"/>
</dbReference>
<keyword evidence="4 10" id="KW-0812">Transmembrane</keyword>
<feature type="transmembrane region" description="Helical" evidence="10">
    <location>
        <begin position="232"/>
        <end position="250"/>
    </location>
</feature>
<keyword evidence="8 10" id="KW-0472">Membrane</keyword>
<dbReference type="Gene3D" id="1.10.760.10">
    <property type="entry name" value="Cytochrome c-like domain"/>
    <property type="match status" value="1"/>
</dbReference>
<dbReference type="InterPro" id="IPR002326">
    <property type="entry name" value="Cyt_c1"/>
</dbReference>
<evidence type="ECO:0000256" key="10">
    <source>
        <dbReference type="SAM" id="Phobius"/>
    </source>
</evidence>
<dbReference type="Proteomes" id="UP000324996">
    <property type="component" value="Unassembled WGS sequence"/>
</dbReference>
<keyword evidence="6 10" id="KW-1133">Transmembrane helix</keyword>
<protein>
    <recommendedName>
        <fullName evidence="2">Cytochrome c1</fullName>
    </recommendedName>
</protein>
<gene>
    <name evidence="13" type="ORF">JCM17846_14910</name>
</gene>
<feature type="chain" id="PRO_5022804403" description="Cytochrome c1" evidence="11">
    <location>
        <begin position="29"/>
        <end position="272"/>
    </location>
</feature>
<sequence length="272" mass="29970">MRIKKTFILGLVASLGFANLGLAPSALAAGEAVKLKDIEFSFEGPFGTFDRAAAQRGFQVYREICSSCHSAQYFAFRNLEGIGYSEEMAKAIAAEYQITDGPDDFGDMFERPGKLSDRMPAPFPNQNAARAANGGAYPPDLSVIVKARPGGADYLYSLLTGYEEPPADIELAPGQYYNAYMAGHKIAMPQPLYDDMVGYADGTEATVEQMAKDVTVFLAWLAEPSMEQRKSIGFSFMIFMSIFVVLLYLTNRRIWRPIKKGAMPWVGKDEKA</sequence>
<dbReference type="RefSeq" id="WP_042086778.1">
    <property type="nucleotide sequence ID" value="NZ_BKCN01000006.1"/>
</dbReference>
<evidence type="ECO:0000313" key="13">
    <source>
        <dbReference type="EMBL" id="GER03809.1"/>
    </source>
</evidence>
<dbReference type="FunFam" id="1.10.760.10:FF:000011">
    <property type="entry name" value="Cytochrome c1, putative"/>
    <property type="match status" value="1"/>
</dbReference>